<gene>
    <name evidence="1" type="ORF">M408DRAFT_135735</name>
</gene>
<dbReference type="Proteomes" id="UP000054097">
    <property type="component" value="Unassembled WGS sequence"/>
</dbReference>
<organism evidence="1 2">
    <name type="scientific">Serendipita vermifera MAFF 305830</name>
    <dbReference type="NCBI Taxonomy" id="933852"/>
    <lineage>
        <taxon>Eukaryota</taxon>
        <taxon>Fungi</taxon>
        <taxon>Dikarya</taxon>
        <taxon>Basidiomycota</taxon>
        <taxon>Agaricomycotina</taxon>
        <taxon>Agaricomycetes</taxon>
        <taxon>Sebacinales</taxon>
        <taxon>Serendipitaceae</taxon>
        <taxon>Serendipita</taxon>
    </lineage>
</organism>
<accession>A0A0C3AMA7</accession>
<dbReference type="AlphaFoldDB" id="A0A0C3AMA7"/>
<name>A0A0C3AMA7_SERVB</name>
<proteinExistence type="predicted"/>
<dbReference type="HOGENOM" id="CLU_2559727_0_0_1"/>
<keyword evidence="2" id="KW-1185">Reference proteome</keyword>
<reference evidence="1 2" key="1">
    <citation type="submission" date="2014-04" db="EMBL/GenBank/DDBJ databases">
        <authorList>
            <consortium name="DOE Joint Genome Institute"/>
            <person name="Kuo A."/>
            <person name="Zuccaro A."/>
            <person name="Kohler A."/>
            <person name="Nagy L.G."/>
            <person name="Floudas D."/>
            <person name="Copeland A."/>
            <person name="Barry K.W."/>
            <person name="Cichocki N."/>
            <person name="Veneault-Fourrey C."/>
            <person name="LaButti K."/>
            <person name="Lindquist E.A."/>
            <person name="Lipzen A."/>
            <person name="Lundell T."/>
            <person name="Morin E."/>
            <person name="Murat C."/>
            <person name="Sun H."/>
            <person name="Tunlid A."/>
            <person name="Henrissat B."/>
            <person name="Grigoriev I.V."/>
            <person name="Hibbett D.S."/>
            <person name="Martin F."/>
            <person name="Nordberg H.P."/>
            <person name="Cantor M.N."/>
            <person name="Hua S.X."/>
        </authorList>
    </citation>
    <scope>NUCLEOTIDE SEQUENCE [LARGE SCALE GENOMIC DNA]</scope>
    <source>
        <strain evidence="1 2">MAFF 305830</strain>
    </source>
</reference>
<evidence type="ECO:0000313" key="1">
    <source>
        <dbReference type="EMBL" id="KIM20431.1"/>
    </source>
</evidence>
<evidence type="ECO:0000313" key="2">
    <source>
        <dbReference type="Proteomes" id="UP000054097"/>
    </source>
</evidence>
<reference evidence="2" key="2">
    <citation type="submission" date="2015-01" db="EMBL/GenBank/DDBJ databases">
        <title>Evolutionary Origins and Diversification of the Mycorrhizal Mutualists.</title>
        <authorList>
            <consortium name="DOE Joint Genome Institute"/>
            <consortium name="Mycorrhizal Genomics Consortium"/>
            <person name="Kohler A."/>
            <person name="Kuo A."/>
            <person name="Nagy L.G."/>
            <person name="Floudas D."/>
            <person name="Copeland A."/>
            <person name="Barry K.W."/>
            <person name="Cichocki N."/>
            <person name="Veneault-Fourrey C."/>
            <person name="LaButti K."/>
            <person name="Lindquist E.A."/>
            <person name="Lipzen A."/>
            <person name="Lundell T."/>
            <person name="Morin E."/>
            <person name="Murat C."/>
            <person name="Riley R."/>
            <person name="Ohm R."/>
            <person name="Sun H."/>
            <person name="Tunlid A."/>
            <person name="Henrissat B."/>
            <person name="Grigoriev I.V."/>
            <person name="Hibbett D.S."/>
            <person name="Martin F."/>
        </authorList>
    </citation>
    <scope>NUCLEOTIDE SEQUENCE [LARGE SCALE GENOMIC DNA]</scope>
    <source>
        <strain evidence="2">MAFF 305830</strain>
    </source>
</reference>
<protein>
    <submittedName>
        <fullName evidence="1">Uncharacterized protein</fullName>
    </submittedName>
</protein>
<sequence length="82" mass="8975">MLVLGVDKLEFETGDPYMKVSRSYDLKTARDRQGDPEVVSQGAPTFLMTLAGPDLMICGGFIDGKETIVEPTIRQAANVTRL</sequence>
<dbReference type="EMBL" id="KN824434">
    <property type="protein sequence ID" value="KIM20431.1"/>
    <property type="molecule type" value="Genomic_DNA"/>
</dbReference>